<dbReference type="EMBL" id="LAZR01053629">
    <property type="protein sequence ID" value="KKK80329.1"/>
    <property type="molecule type" value="Genomic_DNA"/>
</dbReference>
<organism evidence="1">
    <name type="scientific">marine sediment metagenome</name>
    <dbReference type="NCBI Taxonomy" id="412755"/>
    <lineage>
        <taxon>unclassified sequences</taxon>
        <taxon>metagenomes</taxon>
        <taxon>ecological metagenomes</taxon>
    </lineage>
</organism>
<dbReference type="AlphaFoldDB" id="A0A0F9APD3"/>
<sequence length="56" mass="6039">TVHNEDPRLSDLPIAVRVELHGKTRVVVNVAGEDVASLPLASQVNISASTYRERGT</sequence>
<gene>
    <name evidence="1" type="ORF">LCGC14_2824550</name>
</gene>
<evidence type="ECO:0000313" key="1">
    <source>
        <dbReference type="EMBL" id="KKK80329.1"/>
    </source>
</evidence>
<name>A0A0F9APD3_9ZZZZ</name>
<proteinExistence type="predicted"/>
<accession>A0A0F9APD3</accession>
<feature type="non-terminal residue" evidence="1">
    <location>
        <position position="1"/>
    </location>
</feature>
<protein>
    <submittedName>
        <fullName evidence="1">Uncharacterized protein</fullName>
    </submittedName>
</protein>
<comment type="caution">
    <text evidence="1">The sequence shown here is derived from an EMBL/GenBank/DDBJ whole genome shotgun (WGS) entry which is preliminary data.</text>
</comment>
<reference evidence="1" key="1">
    <citation type="journal article" date="2015" name="Nature">
        <title>Complex archaea that bridge the gap between prokaryotes and eukaryotes.</title>
        <authorList>
            <person name="Spang A."/>
            <person name="Saw J.H."/>
            <person name="Jorgensen S.L."/>
            <person name="Zaremba-Niedzwiedzka K."/>
            <person name="Martijn J."/>
            <person name="Lind A.E."/>
            <person name="van Eijk R."/>
            <person name="Schleper C."/>
            <person name="Guy L."/>
            <person name="Ettema T.J."/>
        </authorList>
    </citation>
    <scope>NUCLEOTIDE SEQUENCE</scope>
</reference>